<dbReference type="Gene3D" id="3.30.1330.60">
    <property type="entry name" value="OmpA-like domain"/>
    <property type="match status" value="1"/>
</dbReference>
<dbReference type="InterPro" id="IPR006664">
    <property type="entry name" value="OMP_bac"/>
</dbReference>
<dbReference type="Pfam" id="PF00691">
    <property type="entry name" value="OmpA"/>
    <property type="match status" value="1"/>
</dbReference>
<keyword evidence="8" id="KW-1185">Reference proteome</keyword>
<feature type="chain" id="PRO_5047265852" evidence="5">
    <location>
        <begin position="21"/>
        <end position="198"/>
    </location>
</feature>
<name>A0ABW3KE76_9GAMM</name>
<protein>
    <submittedName>
        <fullName evidence="7">OmpA family protein</fullName>
    </submittedName>
</protein>
<dbReference type="EMBL" id="JBHTJS010000007">
    <property type="protein sequence ID" value="MFD1007140.1"/>
    <property type="molecule type" value="Genomic_DNA"/>
</dbReference>
<evidence type="ECO:0000256" key="2">
    <source>
        <dbReference type="ARBA" id="ARBA00023136"/>
    </source>
</evidence>
<dbReference type="PANTHER" id="PTHR30329:SF21">
    <property type="entry name" value="LIPOPROTEIN YIAD-RELATED"/>
    <property type="match status" value="1"/>
</dbReference>
<organism evidence="7 8">
    <name type="scientific">Oceanisphaera ostreae</name>
    <dbReference type="NCBI Taxonomy" id="914151"/>
    <lineage>
        <taxon>Bacteria</taxon>
        <taxon>Pseudomonadati</taxon>
        <taxon>Pseudomonadota</taxon>
        <taxon>Gammaproteobacteria</taxon>
        <taxon>Aeromonadales</taxon>
        <taxon>Aeromonadaceae</taxon>
        <taxon>Oceanisphaera</taxon>
    </lineage>
</organism>
<dbReference type="Proteomes" id="UP001597048">
    <property type="component" value="Unassembled WGS sequence"/>
</dbReference>
<dbReference type="SUPFAM" id="SSF103647">
    <property type="entry name" value="TSP type-3 repeat"/>
    <property type="match status" value="1"/>
</dbReference>
<dbReference type="PRINTS" id="PR01021">
    <property type="entry name" value="OMPADOMAIN"/>
</dbReference>
<keyword evidence="2 4" id="KW-0472">Membrane</keyword>
<dbReference type="InterPro" id="IPR028974">
    <property type="entry name" value="TSP_type-3_rpt"/>
</dbReference>
<feature type="domain" description="OmpA-like" evidence="6">
    <location>
        <begin position="64"/>
        <end position="181"/>
    </location>
</feature>
<evidence type="ECO:0000313" key="7">
    <source>
        <dbReference type="EMBL" id="MFD1007140.1"/>
    </source>
</evidence>
<feature type="signal peptide" evidence="5">
    <location>
        <begin position="1"/>
        <end position="20"/>
    </location>
</feature>
<dbReference type="PANTHER" id="PTHR30329">
    <property type="entry name" value="STATOR ELEMENT OF FLAGELLAR MOTOR COMPLEX"/>
    <property type="match status" value="1"/>
</dbReference>
<evidence type="ECO:0000259" key="6">
    <source>
        <dbReference type="PROSITE" id="PS51123"/>
    </source>
</evidence>
<accession>A0ABW3KE76</accession>
<evidence type="ECO:0000256" key="1">
    <source>
        <dbReference type="ARBA" id="ARBA00004442"/>
    </source>
</evidence>
<evidence type="ECO:0000313" key="8">
    <source>
        <dbReference type="Proteomes" id="UP001597048"/>
    </source>
</evidence>
<sequence>MKKWMMLALILPLSACSLTAEPEQETRAAYDLSDIDRDGVITARDNCLDSVGNSEVDNDGCGDKKYKALQQDIIILFDHDRSVIKRQFQGEINKMASFMAQNVELKLLIEGHTSQVGTEQYNLALSKRRAEAARGALIKAGINNSRLEIIGYGETKPLLMGDDEQSAAKNRRVVGALTTIEENDRMRWNVYSVENNSQ</sequence>
<reference evidence="8" key="1">
    <citation type="journal article" date="2019" name="Int. J. Syst. Evol. Microbiol.">
        <title>The Global Catalogue of Microorganisms (GCM) 10K type strain sequencing project: providing services to taxonomists for standard genome sequencing and annotation.</title>
        <authorList>
            <consortium name="The Broad Institute Genomics Platform"/>
            <consortium name="The Broad Institute Genome Sequencing Center for Infectious Disease"/>
            <person name="Wu L."/>
            <person name="Ma J."/>
        </authorList>
    </citation>
    <scope>NUCLEOTIDE SEQUENCE [LARGE SCALE GENOMIC DNA]</scope>
    <source>
        <strain evidence="8">CCUG 60525</strain>
    </source>
</reference>
<proteinExistence type="predicted"/>
<comment type="subcellular location">
    <subcellularLocation>
        <location evidence="1">Cell outer membrane</location>
    </subcellularLocation>
</comment>
<evidence type="ECO:0000256" key="5">
    <source>
        <dbReference type="SAM" id="SignalP"/>
    </source>
</evidence>
<dbReference type="InterPro" id="IPR006665">
    <property type="entry name" value="OmpA-like"/>
</dbReference>
<dbReference type="RefSeq" id="WP_379557066.1">
    <property type="nucleotide sequence ID" value="NZ_JBHTJS010000007.1"/>
</dbReference>
<keyword evidence="5" id="KW-0732">Signal</keyword>
<dbReference type="InterPro" id="IPR050330">
    <property type="entry name" value="Bact_OuterMem_StrucFunc"/>
</dbReference>
<dbReference type="CDD" id="cd07185">
    <property type="entry name" value="OmpA_C-like"/>
    <property type="match status" value="1"/>
</dbReference>
<dbReference type="SUPFAM" id="SSF103088">
    <property type="entry name" value="OmpA-like"/>
    <property type="match status" value="1"/>
</dbReference>
<gene>
    <name evidence="7" type="ORF">ACFQ1C_03070</name>
</gene>
<evidence type="ECO:0000256" key="3">
    <source>
        <dbReference type="ARBA" id="ARBA00023237"/>
    </source>
</evidence>
<evidence type="ECO:0000256" key="4">
    <source>
        <dbReference type="PROSITE-ProRule" id="PRU00473"/>
    </source>
</evidence>
<dbReference type="InterPro" id="IPR036737">
    <property type="entry name" value="OmpA-like_sf"/>
</dbReference>
<dbReference type="PROSITE" id="PS51123">
    <property type="entry name" value="OMPA_2"/>
    <property type="match status" value="1"/>
</dbReference>
<comment type="caution">
    <text evidence="7">The sequence shown here is derived from an EMBL/GenBank/DDBJ whole genome shotgun (WGS) entry which is preliminary data.</text>
</comment>
<keyword evidence="3" id="KW-0998">Cell outer membrane</keyword>